<dbReference type="VEuPathDB" id="FungiDB:PHYBLDRAFT_167960"/>
<dbReference type="EMBL" id="KV440979">
    <property type="protein sequence ID" value="OAD74553.1"/>
    <property type="molecule type" value="Genomic_DNA"/>
</dbReference>
<gene>
    <name evidence="1" type="ORF">PHYBLDRAFT_167960</name>
</gene>
<reference evidence="2" key="1">
    <citation type="submission" date="2015-06" db="EMBL/GenBank/DDBJ databases">
        <title>Expansion of signal transduction pathways in fungi by whole-genome duplication.</title>
        <authorList>
            <consortium name="DOE Joint Genome Institute"/>
            <person name="Corrochano L.M."/>
            <person name="Kuo A."/>
            <person name="Marcet-Houben M."/>
            <person name="Polaino S."/>
            <person name="Salamov A."/>
            <person name="Villalobos J.M."/>
            <person name="Alvarez M.I."/>
            <person name="Avalos J."/>
            <person name="Benito E.P."/>
            <person name="Benoit I."/>
            <person name="Burger G."/>
            <person name="Camino L.P."/>
            <person name="Canovas D."/>
            <person name="Cerda-Olmedo E."/>
            <person name="Cheng J.-F."/>
            <person name="Dominguez A."/>
            <person name="Elias M."/>
            <person name="Eslava A.P."/>
            <person name="Glaser F."/>
            <person name="Grimwood J."/>
            <person name="Gutierrez G."/>
            <person name="Heitman J."/>
            <person name="Henrissat B."/>
            <person name="Iturriaga E.A."/>
            <person name="Lang B.F."/>
            <person name="Lavin J.L."/>
            <person name="Lee S."/>
            <person name="Li W."/>
            <person name="Lindquist E."/>
            <person name="Lopez-Garcia S."/>
            <person name="Luque E.M."/>
            <person name="Marcos A.T."/>
            <person name="Martin J."/>
            <person name="McCluskey K."/>
            <person name="Medina H.R."/>
            <person name="Miralles-Duran A."/>
            <person name="Miyazaki A."/>
            <person name="Munoz-Torres E."/>
            <person name="Oguiza J.A."/>
            <person name="Ohm R."/>
            <person name="Olmedo M."/>
            <person name="Orejas M."/>
            <person name="Ortiz-Castellanos L."/>
            <person name="Pisabarro A.G."/>
            <person name="Rodriguez-Romero J."/>
            <person name="Ruiz-Herrera J."/>
            <person name="Ruiz-Vazquez R."/>
            <person name="Sanz C."/>
            <person name="Schackwitz W."/>
            <person name="Schmutz J."/>
            <person name="Shahriari M."/>
            <person name="Shelest E."/>
            <person name="Silva-Franco F."/>
            <person name="Soanes D."/>
            <person name="Syed K."/>
            <person name="Tagua V.G."/>
            <person name="Talbot N.J."/>
            <person name="Thon M."/>
            <person name="De vries R.P."/>
            <person name="Wiebenga A."/>
            <person name="Yadav J.S."/>
            <person name="Braun E.L."/>
            <person name="Baker S."/>
            <person name="Garre V."/>
            <person name="Horwitz B."/>
            <person name="Torres-Martinez S."/>
            <person name="Idnurm A."/>
            <person name="Herrera-Estrella A."/>
            <person name="Gabaldon T."/>
            <person name="Grigoriev I.V."/>
        </authorList>
    </citation>
    <scope>NUCLEOTIDE SEQUENCE [LARGE SCALE GENOMIC DNA]</scope>
    <source>
        <strain evidence="2">NRRL 1555(-)</strain>
    </source>
</reference>
<dbReference type="Proteomes" id="UP000077315">
    <property type="component" value="Unassembled WGS sequence"/>
</dbReference>
<dbReference type="RefSeq" id="XP_018292593.1">
    <property type="nucleotide sequence ID" value="XM_018435763.1"/>
</dbReference>
<proteinExistence type="predicted"/>
<sequence>MNNTDYTVIQVLQSMQETLLALQKRQEALQKKQVLNLGRAIPRPVPNIKDIPLVHIYRMVSCDLGVELDKKNKAILNICTHLVCNELASIPSVQALGPNPN</sequence>
<evidence type="ECO:0000313" key="2">
    <source>
        <dbReference type="Proteomes" id="UP000077315"/>
    </source>
</evidence>
<dbReference type="InParanoid" id="A0A162UEN0"/>
<accession>A0A162UEN0</accession>
<name>A0A162UEN0_PHYB8</name>
<dbReference type="AlphaFoldDB" id="A0A162UEN0"/>
<keyword evidence="2" id="KW-1185">Reference proteome</keyword>
<organism evidence="1 2">
    <name type="scientific">Phycomyces blakesleeanus (strain ATCC 8743b / DSM 1359 / FGSC 10004 / NBRC 33097 / NRRL 1555)</name>
    <dbReference type="NCBI Taxonomy" id="763407"/>
    <lineage>
        <taxon>Eukaryota</taxon>
        <taxon>Fungi</taxon>
        <taxon>Fungi incertae sedis</taxon>
        <taxon>Mucoromycota</taxon>
        <taxon>Mucoromycotina</taxon>
        <taxon>Mucoromycetes</taxon>
        <taxon>Mucorales</taxon>
        <taxon>Phycomycetaceae</taxon>
        <taxon>Phycomyces</taxon>
    </lineage>
</organism>
<dbReference type="GeneID" id="28996669"/>
<protein>
    <submittedName>
        <fullName evidence="1">Uncharacterized protein</fullName>
    </submittedName>
</protein>
<evidence type="ECO:0000313" key="1">
    <source>
        <dbReference type="EMBL" id="OAD74553.1"/>
    </source>
</evidence>